<dbReference type="EMBL" id="HBUE01251135">
    <property type="protein sequence ID" value="CAG6554394.1"/>
    <property type="molecule type" value="Transcribed_RNA"/>
</dbReference>
<dbReference type="AlphaFoldDB" id="A0A8D8GDY1"/>
<sequence>MIVMCTQKKINITKQSKASRSASNSVSRYFINIFAPLFGDPPWGLHQSRQLKHPSAKMTPKCRCRLKVMNNENIARARDSQKNLHSFMTQFGNPFLRGWGDKKDECEERDYNKWCQRRECDKSLQKKEVGCTFSLEGDVLDL</sequence>
<proteinExistence type="predicted"/>
<name>A0A8D8GDY1_CULPI</name>
<protein>
    <submittedName>
        <fullName evidence="1">(northern house mosquito) hypothetical protein</fullName>
    </submittedName>
</protein>
<dbReference type="EMBL" id="HBUE01146237">
    <property type="protein sequence ID" value="CAG6503146.1"/>
    <property type="molecule type" value="Transcribed_RNA"/>
</dbReference>
<dbReference type="EMBL" id="HBUE01251134">
    <property type="protein sequence ID" value="CAG6554392.1"/>
    <property type="molecule type" value="Transcribed_RNA"/>
</dbReference>
<accession>A0A8D8GDY1</accession>
<reference evidence="1" key="1">
    <citation type="submission" date="2021-05" db="EMBL/GenBank/DDBJ databases">
        <authorList>
            <person name="Alioto T."/>
            <person name="Alioto T."/>
            <person name="Gomez Garrido J."/>
        </authorList>
    </citation>
    <scope>NUCLEOTIDE SEQUENCE</scope>
</reference>
<dbReference type="EMBL" id="HBUE01146245">
    <property type="protein sequence ID" value="CAG6503158.1"/>
    <property type="molecule type" value="Transcribed_RNA"/>
</dbReference>
<dbReference type="EMBL" id="HBUE01146236">
    <property type="protein sequence ID" value="CAG6503144.1"/>
    <property type="molecule type" value="Transcribed_RNA"/>
</dbReference>
<dbReference type="EMBL" id="HBUE01251139">
    <property type="protein sequence ID" value="CAG6554400.1"/>
    <property type="molecule type" value="Transcribed_RNA"/>
</dbReference>
<evidence type="ECO:0000313" key="1">
    <source>
        <dbReference type="EMBL" id="CAG6503144.1"/>
    </source>
</evidence>
<dbReference type="EMBL" id="HBUE01251143">
    <property type="protein sequence ID" value="CAG6554406.1"/>
    <property type="molecule type" value="Transcribed_RNA"/>
</dbReference>
<dbReference type="EMBL" id="HBUE01146241">
    <property type="protein sequence ID" value="CAG6503152.1"/>
    <property type="molecule type" value="Transcribed_RNA"/>
</dbReference>
<dbReference type="EMBL" id="HBUE01146240">
    <property type="protein sequence ID" value="CAG6503150.1"/>
    <property type="molecule type" value="Transcribed_RNA"/>
</dbReference>
<organism evidence="1">
    <name type="scientific">Culex pipiens</name>
    <name type="common">House mosquito</name>
    <dbReference type="NCBI Taxonomy" id="7175"/>
    <lineage>
        <taxon>Eukaryota</taxon>
        <taxon>Metazoa</taxon>
        <taxon>Ecdysozoa</taxon>
        <taxon>Arthropoda</taxon>
        <taxon>Hexapoda</taxon>
        <taxon>Insecta</taxon>
        <taxon>Pterygota</taxon>
        <taxon>Neoptera</taxon>
        <taxon>Endopterygota</taxon>
        <taxon>Diptera</taxon>
        <taxon>Nematocera</taxon>
        <taxon>Culicoidea</taxon>
        <taxon>Culicidae</taxon>
        <taxon>Culicinae</taxon>
        <taxon>Culicini</taxon>
        <taxon>Culex</taxon>
        <taxon>Culex</taxon>
    </lineage>
</organism>
<dbReference type="EMBL" id="HBUE01251138">
    <property type="protein sequence ID" value="CAG6554398.1"/>
    <property type="molecule type" value="Transcribed_RNA"/>
</dbReference>